<proteinExistence type="predicted"/>
<dbReference type="STRING" id="39946.A2XKH8"/>
<evidence type="ECO:0000313" key="2">
    <source>
        <dbReference type="Proteomes" id="UP000007015"/>
    </source>
</evidence>
<dbReference type="EMBL" id="CM000128">
    <property type="protein sequence ID" value="EAY91338.1"/>
    <property type="molecule type" value="Genomic_DNA"/>
</dbReference>
<dbReference type="AlphaFoldDB" id="A2XKH8"/>
<accession>A2XKH8</accession>
<dbReference type="Gramene" id="BGIOSGA013295-TA">
    <property type="protein sequence ID" value="BGIOSGA013295-PA"/>
    <property type="gene ID" value="BGIOSGA013295"/>
</dbReference>
<gene>
    <name evidence="1" type="ORF">OsI_12959</name>
</gene>
<sequence>MDKFHGEEEQCEGSAGNCDMPNEDVGCEQEDQTCVNHSEANLDQMMRDGEKADIDDRKYRMFKTMVEDSKAPPYNGCKAEHTMLQVVLSLLHLKASNGWSDKSFTELLELLKEILPADNVLSEITYQAKKVICSLGLEIHKIHACRNDCILYRGDFAYLDECPVCKASRYKCGDRDDDGGSNSTMKKKRVPMKVATYRHYHY</sequence>
<dbReference type="OMA" id="HESIDVG"/>
<dbReference type="PANTHER" id="PTHR10775">
    <property type="entry name" value="OS08G0208400 PROTEIN"/>
    <property type="match status" value="1"/>
</dbReference>
<evidence type="ECO:0000313" key="1">
    <source>
        <dbReference type="EMBL" id="EAY91338.1"/>
    </source>
</evidence>
<dbReference type="HOGENOM" id="CLU_1356627_0_0_1"/>
<keyword evidence="2" id="KW-1185">Reference proteome</keyword>
<organism evidence="1 2">
    <name type="scientific">Oryza sativa subsp. indica</name>
    <name type="common">Rice</name>
    <dbReference type="NCBI Taxonomy" id="39946"/>
    <lineage>
        <taxon>Eukaryota</taxon>
        <taxon>Viridiplantae</taxon>
        <taxon>Streptophyta</taxon>
        <taxon>Embryophyta</taxon>
        <taxon>Tracheophyta</taxon>
        <taxon>Spermatophyta</taxon>
        <taxon>Magnoliopsida</taxon>
        <taxon>Liliopsida</taxon>
        <taxon>Poales</taxon>
        <taxon>Poaceae</taxon>
        <taxon>BOP clade</taxon>
        <taxon>Oryzoideae</taxon>
        <taxon>Oryzeae</taxon>
        <taxon>Oryzinae</taxon>
        <taxon>Oryza</taxon>
        <taxon>Oryza sativa</taxon>
    </lineage>
</organism>
<reference evidence="1 2" key="1">
    <citation type="journal article" date="2005" name="PLoS Biol.">
        <title>The genomes of Oryza sativa: a history of duplications.</title>
        <authorList>
            <person name="Yu J."/>
            <person name="Wang J."/>
            <person name="Lin W."/>
            <person name="Li S."/>
            <person name="Li H."/>
            <person name="Zhou J."/>
            <person name="Ni P."/>
            <person name="Dong W."/>
            <person name="Hu S."/>
            <person name="Zeng C."/>
            <person name="Zhang J."/>
            <person name="Zhang Y."/>
            <person name="Li R."/>
            <person name="Xu Z."/>
            <person name="Li S."/>
            <person name="Li X."/>
            <person name="Zheng H."/>
            <person name="Cong L."/>
            <person name="Lin L."/>
            <person name="Yin J."/>
            <person name="Geng J."/>
            <person name="Li G."/>
            <person name="Shi J."/>
            <person name="Liu J."/>
            <person name="Lv H."/>
            <person name="Li J."/>
            <person name="Wang J."/>
            <person name="Deng Y."/>
            <person name="Ran L."/>
            <person name="Shi X."/>
            <person name="Wang X."/>
            <person name="Wu Q."/>
            <person name="Li C."/>
            <person name="Ren X."/>
            <person name="Wang J."/>
            <person name="Wang X."/>
            <person name="Li D."/>
            <person name="Liu D."/>
            <person name="Zhang X."/>
            <person name="Ji Z."/>
            <person name="Zhao W."/>
            <person name="Sun Y."/>
            <person name="Zhang Z."/>
            <person name="Bao J."/>
            <person name="Han Y."/>
            <person name="Dong L."/>
            <person name="Ji J."/>
            <person name="Chen P."/>
            <person name="Wu S."/>
            <person name="Liu J."/>
            <person name="Xiao Y."/>
            <person name="Bu D."/>
            <person name="Tan J."/>
            <person name="Yang L."/>
            <person name="Ye C."/>
            <person name="Zhang J."/>
            <person name="Xu J."/>
            <person name="Zhou Y."/>
            <person name="Yu Y."/>
            <person name="Zhang B."/>
            <person name="Zhuang S."/>
            <person name="Wei H."/>
            <person name="Liu B."/>
            <person name="Lei M."/>
            <person name="Yu H."/>
            <person name="Li Y."/>
            <person name="Xu H."/>
            <person name="Wei S."/>
            <person name="He X."/>
            <person name="Fang L."/>
            <person name="Zhang Z."/>
            <person name="Zhang Y."/>
            <person name="Huang X."/>
            <person name="Su Z."/>
            <person name="Tong W."/>
            <person name="Li J."/>
            <person name="Tong Z."/>
            <person name="Li S."/>
            <person name="Ye J."/>
            <person name="Wang L."/>
            <person name="Fang L."/>
            <person name="Lei T."/>
            <person name="Chen C."/>
            <person name="Chen H."/>
            <person name="Xu Z."/>
            <person name="Li H."/>
            <person name="Huang H."/>
            <person name="Zhang F."/>
            <person name="Xu H."/>
            <person name="Li N."/>
            <person name="Zhao C."/>
            <person name="Li S."/>
            <person name="Dong L."/>
            <person name="Huang Y."/>
            <person name="Li L."/>
            <person name="Xi Y."/>
            <person name="Qi Q."/>
            <person name="Li W."/>
            <person name="Zhang B."/>
            <person name="Hu W."/>
            <person name="Zhang Y."/>
            <person name="Tian X."/>
            <person name="Jiao Y."/>
            <person name="Liang X."/>
            <person name="Jin J."/>
            <person name="Gao L."/>
            <person name="Zheng W."/>
            <person name="Hao B."/>
            <person name="Liu S."/>
            <person name="Wang W."/>
            <person name="Yuan L."/>
            <person name="Cao M."/>
            <person name="McDermott J."/>
            <person name="Samudrala R."/>
            <person name="Wang J."/>
            <person name="Wong G.K."/>
            <person name="Yang H."/>
        </authorList>
    </citation>
    <scope>NUCLEOTIDE SEQUENCE [LARGE SCALE GENOMIC DNA]</scope>
    <source>
        <strain evidence="2">cv. 93-11</strain>
    </source>
</reference>
<evidence type="ECO:0008006" key="3">
    <source>
        <dbReference type="Google" id="ProtNLM"/>
    </source>
</evidence>
<protein>
    <recommendedName>
        <fullName evidence="3">Transposon protein, putative, CACTA, En/Spm sub-class</fullName>
    </recommendedName>
</protein>
<name>A2XKH8_ORYSI</name>
<dbReference type="PANTHER" id="PTHR10775:SF182">
    <property type="entry name" value="TRANSPOSON, EN_SPM-LIKE, TRANSPOSASE-ASSOCIATED DOMAIN PROTEIN-RELATED"/>
    <property type="match status" value="1"/>
</dbReference>
<dbReference type="Proteomes" id="UP000007015">
    <property type="component" value="Chromosome 3"/>
</dbReference>